<sequence length="103" mass="10955">MWQEYIITAVTLVLTVSVIPTIRDQNAHVPLATSGLTTVGLFVKTLMFGSMGMTSPAVGASLGCLMWALLAYLRSGIRERLFPAKSTSSSPDSTVAEFSVGDD</sequence>
<accession>A0ABD6ARJ2</accession>
<keyword evidence="4" id="KW-1185">Reference proteome</keyword>
<name>A0ABD6ARJ2_9EURY</name>
<feature type="transmembrane region" description="Helical" evidence="2">
    <location>
        <begin position="53"/>
        <end position="73"/>
    </location>
</feature>
<keyword evidence="2" id="KW-0472">Membrane</keyword>
<keyword evidence="2" id="KW-1133">Transmembrane helix</keyword>
<dbReference type="EMBL" id="JBHUDC010000002">
    <property type="protein sequence ID" value="MFD1512505.1"/>
    <property type="molecule type" value="Genomic_DNA"/>
</dbReference>
<dbReference type="Proteomes" id="UP001597187">
    <property type="component" value="Unassembled WGS sequence"/>
</dbReference>
<dbReference type="RefSeq" id="WP_250872483.1">
    <property type="nucleotide sequence ID" value="NZ_JALXFV010000002.1"/>
</dbReference>
<dbReference type="AlphaFoldDB" id="A0ABD6ARJ2"/>
<comment type="caution">
    <text evidence="3">The sequence shown here is derived from an EMBL/GenBank/DDBJ whole genome shotgun (WGS) entry which is preliminary data.</text>
</comment>
<evidence type="ECO:0000313" key="4">
    <source>
        <dbReference type="Proteomes" id="UP001597187"/>
    </source>
</evidence>
<keyword evidence="2" id="KW-0812">Transmembrane</keyword>
<feature type="transmembrane region" description="Helical" evidence="2">
    <location>
        <begin position="6"/>
        <end position="22"/>
    </location>
</feature>
<evidence type="ECO:0000313" key="3">
    <source>
        <dbReference type="EMBL" id="MFD1512505.1"/>
    </source>
</evidence>
<gene>
    <name evidence="3" type="ORF">ACFSBT_04325</name>
</gene>
<proteinExistence type="predicted"/>
<protein>
    <submittedName>
        <fullName evidence="3">Uncharacterized protein</fullName>
    </submittedName>
</protein>
<evidence type="ECO:0000256" key="2">
    <source>
        <dbReference type="SAM" id="Phobius"/>
    </source>
</evidence>
<reference evidence="3 4" key="1">
    <citation type="journal article" date="2019" name="Int. J. Syst. Evol. Microbiol.">
        <title>The Global Catalogue of Microorganisms (GCM) 10K type strain sequencing project: providing services to taxonomists for standard genome sequencing and annotation.</title>
        <authorList>
            <consortium name="The Broad Institute Genomics Platform"/>
            <consortium name="The Broad Institute Genome Sequencing Center for Infectious Disease"/>
            <person name="Wu L."/>
            <person name="Ma J."/>
        </authorList>
    </citation>
    <scope>NUCLEOTIDE SEQUENCE [LARGE SCALE GENOMIC DNA]</scope>
    <source>
        <strain evidence="3 4">CGMCC 1.12563</strain>
    </source>
</reference>
<evidence type="ECO:0000256" key="1">
    <source>
        <dbReference type="SAM" id="MobiDB-lite"/>
    </source>
</evidence>
<organism evidence="3 4">
    <name type="scientific">Halomarina rubra</name>
    <dbReference type="NCBI Taxonomy" id="2071873"/>
    <lineage>
        <taxon>Archaea</taxon>
        <taxon>Methanobacteriati</taxon>
        <taxon>Methanobacteriota</taxon>
        <taxon>Stenosarchaea group</taxon>
        <taxon>Halobacteria</taxon>
        <taxon>Halobacteriales</taxon>
        <taxon>Natronomonadaceae</taxon>
        <taxon>Halomarina</taxon>
    </lineage>
</organism>
<feature type="region of interest" description="Disordered" evidence="1">
    <location>
        <begin position="84"/>
        <end position="103"/>
    </location>
</feature>